<dbReference type="AlphaFoldDB" id="A0A2A2WTU6"/>
<dbReference type="Pfam" id="PF00300">
    <property type="entry name" value="His_Phos_1"/>
    <property type="match status" value="1"/>
</dbReference>
<reference evidence="5" key="1">
    <citation type="submission" date="2017-09" db="EMBL/GenBank/DDBJ databases">
        <authorList>
            <person name="Zhang Y."/>
            <person name="Huang X."/>
            <person name="Liu J."/>
            <person name="Lu L."/>
            <person name="Peng K."/>
        </authorList>
    </citation>
    <scope>NUCLEOTIDE SEQUENCE [LARGE SCALE GENOMIC DNA]</scope>
    <source>
        <strain evidence="5">S-XJ-1</strain>
    </source>
</reference>
<keyword evidence="5" id="KW-1185">Reference proteome</keyword>
<keyword evidence="2" id="KW-0413">Isomerase</keyword>
<dbReference type="SMART" id="SM00855">
    <property type="entry name" value="PGAM"/>
    <property type="match status" value="1"/>
</dbReference>
<dbReference type="InterPro" id="IPR001345">
    <property type="entry name" value="PG/BPGM_mutase_AS"/>
</dbReference>
<dbReference type="InterPro" id="IPR029033">
    <property type="entry name" value="His_PPase_superfam"/>
</dbReference>
<evidence type="ECO:0000256" key="3">
    <source>
        <dbReference type="PIRSR" id="PIRSR613078-2"/>
    </source>
</evidence>
<dbReference type="PANTHER" id="PTHR48100">
    <property type="entry name" value="BROAD-SPECIFICITY PHOSPHATASE YOR283W-RELATED"/>
    <property type="match status" value="1"/>
</dbReference>
<dbReference type="GO" id="GO:0005737">
    <property type="term" value="C:cytoplasm"/>
    <property type="evidence" value="ECO:0007669"/>
    <property type="project" value="TreeGrafter"/>
</dbReference>
<protein>
    <submittedName>
        <fullName evidence="4">Phosphoglycerate mutase</fullName>
    </submittedName>
</protein>
<dbReference type="PANTHER" id="PTHR48100:SF1">
    <property type="entry name" value="HISTIDINE PHOSPHATASE FAMILY PROTEIN-RELATED"/>
    <property type="match status" value="1"/>
</dbReference>
<evidence type="ECO:0000256" key="2">
    <source>
        <dbReference type="ARBA" id="ARBA00023235"/>
    </source>
</evidence>
<organism evidence="4 5">
    <name type="scientific">Dietzia natronolimnaea</name>
    <dbReference type="NCBI Taxonomy" id="161920"/>
    <lineage>
        <taxon>Bacteria</taxon>
        <taxon>Bacillati</taxon>
        <taxon>Actinomycetota</taxon>
        <taxon>Actinomycetes</taxon>
        <taxon>Mycobacteriales</taxon>
        <taxon>Dietziaceae</taxon>
        <taxon>Dietzia</taxon>
    </lineage>
</organism>
<dbReference type="EMBL" id="NTGA01000004">
    <property type="protein sequence ID" value="PAY24596.1"/>
    <property type="molecule type" value="Genomic_DNA"/>
</dbReference>
<dbReference type="Proteomes" id="UP000218810">
    <property type="component" value="Unassembled WGS sequence"/>
</dbReference>
<dbReference type="OrthoDB" id="9793115at2"/>
<accession>A0A2A2WTU6</accession>
<keyword evidence="1" id="KW-0324">Glycolysis</keyword>
<dbReference type="PIRSF" id="PIRSF000709">
    <property type="entry name" value="6PFK_2-Ptase"/>
    <property type="match status" value="1"/>
</dbReference>
<sequence length="210" mass="22196">MSARLHLVRHGQTPSNVAGALDTALPGAPLTDLGRDQARTVGAELAASDIAPSVILSSEAARARETAGLIADATGLRTQAVPGMYEVQAGRFEMRTGNEALLAYNRLVRDWLEDGVLTSSLPGGESALAVQERAMPVVSELRESHLDNGTDVVLVVHGTLMRMIAVFAGAVPSQWALVNRIPNCGVIELAPDGGGWSCERWGDHLGRPPF</sequence>
<evidence type="ECO:0000313" key="4">
    <source>
        <dbReference type="EMBL" id="PAY24596.1"/>
    </source>
</evidence>
<comment type="caution">
    <text evidence="4">The sequence shown here is derived from an EMBL/GenBank/DDBJ whole genome shotgun (WGS) entry which is preliminary data.</text>
</comment>
<gene>
    <name evidence="4" type="ORF">CEY15_02005</name>
</gene>
<feature type="binding site" evidence="3">
    <location>
        <position position="62"/>
    </location>
    <ligand>
        <name>substrate</name>
    </ligand>
</feature>
<evidence type="ECO:0000256" key="1">
    <source>
        <dbReference type="ARBA" id="ARBA00023152"/>
    </source>
</evidence>
<dbReference type="Gene3D" id="3.40.50.1240">
    <property type="entry name" value="Phosphoglycerate mutase-like"/>
    <property type="match status" value="1"/>
</dbReference>
<dbReference type="CDD" id="cd07067">
    <property type="entry name" value="HP_PGM_like"/>
    <property type="match status" value="1"/>
</dbReference>
<dbReference type="PROSITE" id="PS00175">
    <property type="entry name" value="PG_MUTASE"/>
    <property type="match status" value="1"/>
</dbReference>
<feature type="binding site" evidence="3">
    <location>
        <begin position="9"/>
        <end position="16"/>
    </location>
    <ligand>
        <name>substrate</name>
    </ligand>
</feature>
<dbReference type="GO" id="GO:0016791">
    <property type="term" value="F:phosphatase activity"/>
    <property type="evidence" value="ECO:0007669"/>
    <property type="project" value="TreeGrafter"/>
</dbReference>
<proteinExistence type="predicted"/>
<dbReference type="RefSeq" id="WP_095717061.1">
    <property type="nucleotide sequence ID" value="NZ_NTGA01000004.1"/>
</dbReference>
<evidence type="ECO:0000313" key="5">
    <source>
        <dbReference type="Proteomes" id="UP000218810"/>
    </source>
</evidence>
<name>A0A2A2WTU6_9ACTN</name>
<dbReference type="SUPFAM" id="SSF53254">
    <property type="entry name" value="Phosphoglycerate mutase-like"/>
    <property type="match status" value="1"/>
</dbReference>
<dbReference type="InterPro" id="IPR050275">
    <property type="entry name" value="PGM_Phosphatase"/>
</dbReference>
<dbReference type="InterPro" id="IPR013078">
    <property type="entry name" value="His_Pase_superF_clade-1"/>
</dbReference>